<dbReference type="PANTHER" id="PTHR43403:SF1">
    <property type="entry name" value="NAD-SPECIFIC GLUTAMATE DEHYDROGENASE"/>
    <property type="match status" value="1"/>
</dbReference>
<proteinExistence type="predicted"/>
<dbReference type="InterPro" id="IPR049058">
    <property type="entry name" value="NAD_Glu_DH_HM2"/>
</dbReference>
<dbReference type="InterPro" id="IPR048381">
    <property type="entry name" value="GDH_C"/>
</dbReference>
<dbReference type="PANTHER" id="PTHR43403">
    <property type="entry name" value="NAD-SPECIFIC GLUTAMATE DEHYDROGENASE"/>
    <property type="match status" value="1"/>
</dbReference>
<dbReference type="STRING" id="44933.SAMN05660971_00033"/>
<dbReference type="EMBL" id="FRCA01000001">
    <property type="protein sequence ID" value="SHL27562.1"/>
    <property type="molecule type" value="Genomic_DNA"/>
</dbReference>
<dbReference type="InterPro" id="IPR007780">
    <property type="entry name" value="NAD_Glu_DH_bac"/>
</dbReference>
<dbReference type="InterPro" id="IPR049064">
    <property type="entry name" value="NAD_Glu_DH_ACT3"/>
</dbReference>
<reference evidence="8 9" key="1">
    <citation type="submission" date="2016-11" db="EMBL/GenBank/DDBJ databases">
        <authorList>
            <person name="Jaros S."/>
            <person name="Januszkiewicz K."/>
            <person name="Wedrychowicz H."/>
        </authorList>
    </citation>
    <scope>NUCLEOTIDE SEQUENCE [LARGE SCALE GENOMIC DNA]</scope>
    <source>
        <strain evidence="8 9">DSM 4740</strain>
    </source>
</reference>
<dbReference type="Pfam" id="PF21077">
    <property type="entry name" value="GDH_ACT3"/>
    <property type="match status" value="1"/>
</dbReference>
<evidence type="ECO:0000256" key="1">
    <source>
        <dbReference type="ARBA" id="ARBA00023002"/>
    </source>
</evidence>
<dbReference type="InterPro" id="IPR036291">
    <property type="entry name" value="NAD(P)-bd_dom_sf"/>
</dbReference>
<evidence type="ECO:0000313" key="8">
    <source>
        <dbReference type="EMBL" id="SHL27562.1"/>
    </source>
</evidence>
<dbReference type="InterPro" id="IPR028971">
    <property type="entry name" value="NAD-GDH_cat"/>
</dbReference>
<evidence type="ECO:0000259" key="3">
    <source>
        <dbReference type="Pfam" id="PF21074"/>
    </source>
</evidence>
<evidence type="ECO:0000259" key="2">
    <source>
        <dbReference type="Pfam" id="PF05088"/>
    </source>
</evidence>
<evidence type="ECO:0000259" key="6">
    <source>
        <dbReference type="Pfam" id="PF21077"/>
    </source>
</evidence>
<name>A0A1M6ZAT0_9GAMM</name>
<evidence type="ECO:0000313" key="9">
    <source>
        <dbReference type="Proteomes" id="UP000184123"/>
    </source>
</evidence>
<accession>A0A1M6ZAT0</accession>
<evidence type="ECO:0000313" key="7">
    <source>
        <dbReference type="EMBL" id="GEN24440.1"/>
    </source>
</evidence>
<dbReference type="Gene3D" id="3.40.50.720">
    <property type="entry name" value="NAD(P)-binding Rossmann-like Domain"/>
    <property type="match status" value="1"/>
</dbReference>
<dbReference type="InterPro" id="IPR049056">
    <property type="entry name" value="NAD_Glu_DH_HM3"/>
</dbReference>
<feature type="domain" description="NAD-glutamate dehydrogenase catalytic" evidence="2">
    <location>
        <begin position="729"/>
        <end position="1224"/>
    </location>
</feature>
<dbReference type="EMBL" id="BJXU01000092">
    <property type="protein sequence ID" value="GEN24440.1"/>
    <property type="molecule type" value="Genomic_DNA"/>
</dbReference>
<dbReference type="Pfam" id="PF21075">
    <property type="entry name" value="GDH_ACT1"/>
    <property type="match status" value="1"/>
</dbReference>
<evidence type="ECO:0000259" key="5">
    <source>
        <dbReference type="Pfam" id="PF21076"/>
    </source>
</evidence>
<dbReference type="PIRSF" id="PIRSF036761">
    <property type="entry name" value="GDH_Mll4104"/>
    <property type="match status" value="1"/>
</dbReference>
<dbReference type="Pfam" id="PF21079">
    <property type="entry name" value="GDH_HM2"/>
    <property type="match status" value="1"/>
</dbReference>
<dbReference type="InterPro" id="IPR046346">
    <property type="entry name" value="Aminoacid_DH-like_N_sf"/>
</dbReference>
<dbReference type="GO" id="GO:0004069">
    <property type="term" value="F:L-aspartate:2-oxoglutarate aminotransferase activity"/>
    <property type="evidence" value="ECO:0007669"/>
    <property type="project" value="InterPro"/>
</dbReference>
<dbReference type="Pfam" id="PF21076">
    <property type="entry name" value="GDH_ACT2"/>
    <property type="match status" value="1"/>
</dbReference>
<dbReference type="OrthoDB" id="9758052at2"/>
<dbReference type="GO" id="GO:0004352">
    <property type="term" value="F:glutamate dehydrogenase (NAD+) activity"/>
    <property type="evidence" value="ECO:0007669"/>
    <property type="project" value="InterPro"/>
</dbReference>
<dbReference type="InterPro" id="IPR049059">
    <property type="entry name" value="NAD_Glu_DH_HM1"/>
</dbReference>
<reference evidence="7 10" key="2">
    <citation type="submission" date="2019-07" db="EMBL/GenBank/DDBJ databases">
        <title>Whole genome shotgun sequence of Halomonas cupida NBRC 102219.</title>
        <authorList>
            <person name="Hosoyama A."/>
            <person name="Uohara A."/>
            <person name="Ohji S."/>
            <person name="Ichikawa N."/>
        </authorList>
    </citation>
    <scope>NUCLEOTIDE SEQUENCE [LARGE SCALE GENOMIC DNA]</scope>
    <source>
        <strain evidence="7 10">NBRC 102219</strain>
    </source>
</reference>
<protein>
    <submittedName>
        <fullName evidence="8">Glutamate dehydrogenase (NAD)</fullName>
    </submittedName>
    <submittedName>
        <fullName evidence="7">NAD-specific glutamate dehydrogenase</fullName>
    </submittedName>
</protein>
<dbReference type="Proteomes" id="UP000321726">
    <property type="component" value="Unassembled WGS sequence"/>
</dbReference>
<feature type="domain" description="NAD-glutamate dehydrogenase ACT3" evidence="6">
    <location>
        <begin position="555"/>
        <end position="631"/>
    </location>
</feature>
<dbReference type="RefSeq" id="WP_073433019.1">
    <property type="nucleotide sequence ID" value="NZ_BJXU01000092.1"/>
</dbReference>
<dbReference type="Proteomes" id="UP000184123">
    <property type="component" value="Unassembled WGS sequence"/>
</dbReference>
<evidence type="ECO:0000313" key="10">
    <source>
        <dbReference type="Proteomes" id="UP000321726"/>
    </source>
</evidence>
<dbReference type="Pfam" id="PF21074">
    <property type="entry name" value="GDH_C"/>
    <property type="match status" value="1"/>
</dbReference>
<dbReference type="GO" id="GO:0006538">
    <property type="term" value="P:L-glutamate catabolic process"/>
    <property type="evidence" value="ECO:0007669"/>
    <property type="project" value="InterPro"/>
</dbReference>
<gene>
    <name evidence="7" type="primary">gdhB</name>
    <name evidence="7" type="ORF">HCU01_23890</name>
    <name evidence="8" type="ORF">SAMN05660971_00033</name>
</gene>
<sequence length="1616" mass="182986">MQHVAQDDSREDLLKQLEERLLGRLDEERADQVIAFTRLFYSTVPFEDLAERRVDDLYGATLSVWHFLQQFDADAPKVRVMNPDFEEHGWQSTHTFVAVLHRDMPFLVNSVRMELNRRGMTVHAIHNSVLAVERDAEHRVTRVASPRDSDAPEARESLIAIEVDRHSDPEELHAIEESIQEVLREIRTSVGDFHDMRQRVSDAIEELKASRPANIEAEDHQEAIAFLEWMLQDNFTFLGYDEFTVEQKGATHSLAPVAGSELGLLSLDGNAYRQRVRTDEGVEGGKYVLVPQLLSFAKSAQHARVYRPTYPDYITIDRYDEAGNVIGERRFLGLFTASVYNDSPRHVPLLRRKLKAVMDIAGFNPKGHNGKQLIQILDVYPRDDLFQIHVDELTQTALGILDIRERRRVRLFVREDRYGKFYSCLVFLPRDVFSTELRIRVQEMLCEELDATFGDFNTYLSESVLARIQFILRFNGDSPTDYDLKALETKLTRMARNWRDDLLNAAIEGFGEEQANKLLHDFRDAFPASYREDFSARTAVYDLQHINELDDGRSLALSLYRLVEEEGSGVNLKVFHKGMPIPLSDVLPMMENLGLRVLGERPYCVEAVNGSYWIHDFDLEHHTETEVNLQEMRDTFIDAFQRIWDGEAENDRFNRLIIGANLDWREVAMLRSYARYLKQIRFGVSQGFIANALVAYPHITRELVTLFELRFDPEERPADAEIDACIERIHAMLEDVASLNDDRLLRRYVELIQATLRTNYYQRTEDGSFKDYLSFKLQPSKVTGMPKPRPMFEIFVCSPRIEGVHLRGGKVARGGLRWSDRLEDFRTEVLGLVKAQQVKNSVIVPVGAKGGFVCKRMPEGADRETTQKEGIACYQSFIRALLDVTDNLVGGEVVPPRQVVCHDEPDPYLVVAADKGTATFSDIANAISVEYGHWLGDAFASGGANGYDHKKMGITAKGAWESVKRHFRGLGINTQTDEFTVVGVGDMGGDVFGNGMLLSETIRLVGAFNHLHIFVDPDPVDAAANFAERKRLFDMPRSSWEDYNRDLMSEGGGIFSRAAKSITISPQMKKRFGISEDRLAPNDLIQAMLRSEVDLIWNGGIGTYVKSSEETDADVGDKANDALRINGADLNCRVVGEGGNLGLTQRGRMEAAARGIRVNTDFIDNAGGVNCSDHEVNIKILIDEVVANGDMTDKQRNQLLAEMTEEVGELVLTSNYRQTQALDLSELLSHQGIGPYRRFISELEAAGQIDRELEFLPGDEELQERAANEQGMTLPELSVLISYAKSTLKGDLIASDVPDDDLVAQHVERVFPKVLIERYHDQVYSHRLKREIVATQLANDLVDHMGIVFVRRLIDSTGMGRADIAHAYVIARDCFQLPRLWDQIEALDNKVATGVQYSMMLDLMRMIRRATRWFLRNRSSMGSASDCIDYFAPRIAQLQEKIGSRLRGEDLETWETRRRELIDAGVPEALANTVAASGSLYAALGIIQTARQVDEKPQRVAEVYYEIGARLELPWMTQQVNALPVKDSWQAQARETYRDDIERQQMAVTASILQMEGGPRDTSARVDQWLDHHGAMHQRWCKLLEQVGSGGSQGGFPLFAVAVRELVDLAESNRES</sequence>
<dbReference type="SUPFAM" id="SSF51735">
    <property type="entry name" value="NAD(P)-binding Rossmann-fold domains"/>
    <property type="match status" value="1"/>
</dbReference>
<keyword evidence="10" id="KW-1185">Reference proteome</keyword>
<dbReference type="InterPro" id="IPR049062">
    <property type="entry name" value="NAD_Glu_DH_ACT2"/>
</dbReference>
<dbReference type="SUPFAM" id="SSF53223">
    <property type="entry name" value="Aminoacid dehydrogenase-like, N-terminal domain"/>
    <property type="match status" value="1"/>
</dbReference>
<dbReference type="InterPro" id="IPR024727">
    <property type="entry name" value="NAD_Glu_DH_N_ACT1"/>
</dbReference>
<feature type="domain" description="NAD-specific glutamate dehydrogenase C-terminal" evidence="3">
    <location>
        <begin position="1270"/>
        <end position="1607"/>
    </location>
</feature>
<dbReference type="Pfam" id="PF21078">
    <property type="entry name" value="GDH_HM3"/>
    <property type="match status" value="1"/>
</dbReference>
<feature type="domain" description="NAD-glutamate dehydrogenase ACT2" evidence="5">
    <location>
        <begin position="410"/>
        <end position="498"/>
    </location>
</feature>
<dbReference type="Pfam" id="PF21073">
    <property type="entry name" value="GDH_HM1"/>
    <property type="match status" value="1"/>
</dbReference>
<feature type="domain" description="NAD-glutamate dehydrogenase N-terminal ACT1" evidence="4">
    <location>
        <begin position="36"/>
        <end position="178"/>
    </location>
</feature>
<dbReference type="Pfam" id="PF05088">
    <property type="entry name" value="Bac_GDH_CD"/>
    <property type="match status" value="1"/>
</dbReference>
<evidence type="ECO:0000259" key="4">
    <source>
        <dbReference type="Pfam" id="PF21075"/>
    </source>
</evidence>
<organism evidence="8 9">
    <name type="scientific">Halomonas cupida</name>
    <dbReference type="NCBI Taxonomy" id="44933"/>
    <lineage>
        <taxon>Bacteria</taxon>
        <taxon>Pseudomonadati</taxon>
        <taxon>Pseudomonadota</taxon>
        <taxon>Gammaproteobacteria</taxon>
        <taxon>Oceanospirillales</taxon>
        <taxon>Halomonadaceae</taxon>
        <taxon>Halomonas</taxon>
    </lineage>
</organism>
<keyword evidence="1" id="KW-0560">Oxidoreductase</keyword>